<feature type="binding site" evidence="4">
    <location>
        <position position="248"/>
    </location>
    <ligand>
        <name>S-adenosyl-L-methionine</name>
        <dbReference type="ChEBI" id="CHEBI:59789"/>
    </ligand>
</feature>
<keyword evidence="2 4" id="KW-0808">Transferase</keyword>
<evidence type="ECO:0000313" key="7">
    <source>
        <dbReference type="EMBL" id="PVY94419.1"/>
    </source>
</evidence>
<dbReference type="PROSITE" id="PS01230">
    <property type="entry name" value="TRMA_1"/>
    <property type="match status" value="1"/>
</dbReference>
<dbReference type="RefSeq" id="WP_116480188.1">
    <property type="nucleotide sequence ID" value="NZ_QEKV01000005.1"/>
</dbReference>
<feature type="binding site" evidence="4">
    <location>
        <position position="314"/>
    </location>
    <ligand>
        <name>S-adenosyl-L-methionine</name>
        <dbReference type="ChEBI" id="CHEBI:59789"/>
    </ligand>
</feature>
<evidence type="ECO:0000256" key="4">
    <source>
        <dbReference type="PROSITE-ProRule" id="PRU01024"/>
    </source>
</evidence>
<dbReference type="InterPro" id="IPR002792">
    <property type="entry name" value="TRAM_dom"/>
</dbReference>
<dbReference type="InterPro" id="IPR030390">
    <property type="entry name" value="MeTrfase_TrmA_AS"/>
</dbReference>
<evidence type="ECO:0000256" key="3">
    <source>
        <dbReference type="ARBA" id="ARBA00022691"/>
    </source>
</evidence>
<evidence type="ECO:0000256" key="2">
    <source>
        <dbReference type="ARBA" id="ARBA00022679"/>
    </source>
</evidence>
<feature type="domain" description="TRAM" evidence="6">
    <location>
        <begin position="1"/>
        <end position="54"/>
    </location>
</feature>
<dbReference type="PANTHER" id="PTHR11061">
    <property type="entry name" value="RNA M5U METHYLTRANSFERASE"/>
    <property type="match status" value="1"/>
</dbReference>
<dbReference type="GO" id="GO:0070041">
    <property type="term" value="F:rRNA (uridine-C5-)-methyltransferase activity"/>
    <property type="evidence" value="ECO:0007669"/>
    <property type="project" value="TreeGrafter"/>
</dbReference>
<dbReference type="GO" id="GO:0070475">
    <property type="term" value="P:rRNA base methylation"/>
    <property type="evidence" value="ECO:0007669"/>
    <property type="project" value="TreeGrafter"/>
</dbReference>
<comment type="similarity">
    <text evidence="4">Belongs to the class I-like SAM-binding methyltransferase superfamily. RNA M5U methyltransferase family.</text>
</comment>
<gene>
    <name evidence="7" type="ORF">C7381_105125</name>
</gene>
<reference evidence="7 8" key="1">
    <citation type="submission" date="2018-04" db="EMBL/GenBank/DDBJ databases">
        <title>Genomic Encyclopedia of Type Strains, Phase IV (KMG-IV): sequencing the most valuable type-strain genomes for metagenomic binning, comparative biology and taxonomic classification.</title>
        <authorList>
            <person name="Goeker M."/>
        </authorList>
    </citation>
    <scope>NUCLEOTIDE SEQUENCE [LARGE SCALE GENOMIC DNA]</scope>
    <source>
        <strain evidence="7 8">DSM 20705</strain>
    </source>
</reference>
<evidence type="ECO:0000256" key="1">
    <source>
        <dbReference type="ARBA" id="ARBA00022603"/>
    </source>
</evidence>
<dbReference type="InterPro" id="IPR029063">
    <property type="entry name" value="SAM-dependent_MTases_sf"/>
</dbReference>
<feature type="binding site" evidence="4">
    <location>
        <position position="223"/>
    </location>
    <ligand>
        <name>S-adenosyl-L-methionine</name>
        <dbReference type="ChEBI" id="CHEBI:59789"/>
    </ligand>
</feature>
<sequence>MIIEGEIIDITNDGRGVVKKDGKVTFVENALPGDIVQIEITKEKKNFNLGRVKKFLSYSKNRRFKNGENPLGEAYPLFALDYDFGFNLKQNIVKNNFKKFLNMEINIVPHKNEDYRVNKLRLHKAEKKVGLFENKTNKIYVPNMETLLGEGASEIYKDITENISGGKFVTIRRADNGDFLSTDGTYTGKLFTDYKDRNRSPKIHPVMEIAGKKYEMEIDGFFQNNRYGAEKALEIIGNKRTGKILDLYSGVGLISLFVADKASEVLGVELWEPSVINARENAKLNNITNAKFIAMDTGDLAKEKLPLADTVIVDPPRSGLVPELIERIKEMAPKEIVYMSCDHTTQIRDIKMLLPEYEIKDNAVHVIDMFPGTMHVETIALIQKM</sequence>
<protein>
    <submittedName>
        <fullName evidence="7">23S rRNA (Uracil1939-C5)-methyltransferase</fullName>
    </submittedName>
</protein>
<keyword evidence="8" id="KW-1185">Reference proteome</keyword>
<dbReference type="Pfam" id="PF01938">
    <property type="entry name" value="TRAM"/>
    <property type="match status" value="1"/>
</dbReference>
<dbReference type="Gene3D" id="3.40.50.150">
    <property type="entry name" value="Vaccinia Virus protein VP39"/>
    <property type="match status" value="1"/>
</dbReference>
<proteinExistence type="inferred from homology"/>
<dbReference type="InterPro" id="IPR012340">
    <property type="entry name" value="NA-bd_OB-fold"/>
</dbReference>
<dbReference type="AlphaFoldDB" id="A0A2U1E3Y7"/>
<keyword evidence="1 4" id="KW-0489">Methyltransferase</keyword>
<name>A0A2U1E3Y7_9FIRM</name>
<accession>A0A2U1E3Y7</accession>
<evidence type="ECO:0000256" key="5">
    <source>
        <dbReference type="PROSITE-ProRule" id="PRU10015"/>
    </source>
</evidence>
<dbReference type="CDD" id="cd02440">
    <property type="entry name" value="AdoMet_MTases"/>
    <property type="match status" value="1"/>
</dbReference>
<dbReference type="InterPro" id="IPR010280">
    <property type="entry name" value="U5_MeTrfase_fam"/>
</dbReference>
<organism evidence="7 8">
    <name type="scientific">Ezakiella coagulans</name>
    <dbReference type="NCBI Taxonomy" id="46507"/>
    <lineage>
        <taxon>Bacteria</taxon>
        <taxon>Bacillati</taxon>
        <taxon>Bacillota</taxon>
        <taxon>Tissierellia</taxon>
        <taxon>Ezakiella</taxon>
    </lineage>
</organism>
<feature type="active site" evidence="5">
    <location>
        <position position="341"/>
    </location>
</feature>
<dbReference type="EMBL" id="QEKV01000005">
    <property type="protein sequence ID" value="PVY94419.1"/>
    <property type="molecule type" value="Genomic_DNA"/>
</dbReference>
<comment type="caution">
    <text evidence="7">The sequence shown here is derived from an EMBL/GenBank/DDBJ whole genome shotgun (WGS) entry which is preliminary data.</text>
</comment>
<dbReference type="PROSITE" id="PS51687">
    <property type="entry name" value="SAM_MT_RNA_M5U"/>
    <property type="match status" value="1"/>
</dbReference>
<evidence type="ECO:0000313" key="8">
    <source>
        <dbReference type="Proteomes" id="UP000245793"/>
    </source>
</evidence>
<dbReference type="SUPFAM" id="SSF50249">
    <property type="entry name" value="Nucleic acid-binding proteins"/>
    <property type="match status" value="1"/>
</dbReference>
<evidence type="ECO:0000259" key="6">
    <source>
        <dbReference type="PROSITE" id="PS50926"/>
    </source>
</evidence>
<keyword evidence="3 4" id="KW-0949">S-adenosyl-L-methionine</keyword>
<dbReference type="PANTHER" id="PTHR11061:SF30">
    <property type="entry name" value="TRNA (URACIL(54)-C(5))-METHYLTRANSFERASE"/>
    <property type="match status" value="1"/>
</dbReference>
<dbReference type="PROSITE" id="PS50926">
    <property type="entry name" value="TRAM"/>
    <property type="match status" value="1"/>
</dbReference>
<dbReference type="Proteomes" id="UP000245793">
    <property type="component" value="Unassembled WGS sequence"/>
</dbReference>
<dbReference type="Pfam" id="PF05958">
    <property type="entry name" value="tRNA_U5-meth_tr"/>
    <property type="match status" value="1"/>
</dbReference>
<dbReference type="SUPFAM" id="SSF53335">
    <property type="entry name" value="S-adenosyl-L-methionine-dependent methyltransferases"/>
    <property type="match status" value="1"/>
</dbReference>
<dbReference type="Gene3D" id="2.40.50.1070">
    <property type="match status" value="1"/>
</dbReference>
<dbReference type="Gene3D" id="2.40.50.140">
    <property type="entry name" value="Nucleic acid-binding proteins"/>
    <property type="match status" value="1"/>
</dbReference>
<feature type="active site" description="Nucleophile" evidence="4">
    <location>
        <position position="341"/>
    </location>
</feature>
<feature type="binding site" evidence="4">
    <location>
        <position position="269"/>
    </location>
    <ligand>
        <name>S-adenosyl-L-methionine</name>
        <dbReference type="ChEBI" id="CHEBI:59789"/>
    </ligand>
</feature>